<proteinExistence type="predicted"/>
<accession>A0ABS3MGB8</accession>
<reference evidence="1" key="1">
    <citation type="journal article" date="2021" name="Int. J. Syst. Evol. Microbiol.">
        <title>Bradyrhizobium septentrionale sp. nov. (sv. septentrionale) and Bradyrhizobium quebecense sp. nov. (sv. septentrionale) associated with legumes native to Canada possess rearranged symbiosis genes and numerous insertion sequences.</title>
        <authorList>
            <person name="Bromfield E.S.P."/>
            <person name="Cloutier S."/>
        </authorList>
    </citation>
    <scope>NUCLEOTIDE SEQUENCE</scope>
    <source>
        <strain evidence="1">12S5</strain>
    </source>
</reference>
<protein>
    <submittedName>
        <fullName evidence="1">Transporter</fullName>
    </submittedName>
</protein>
<dbReference type="EMBL" id="JAGEPA010000001">
    <property type="protein sequence ID" value="MBO1430457.1"/>
    <property type="molecule type" value="Genomic_DNA"/>
</dbReference>
<dbReference type="Pfam" id="PF13557">
    <property type="entry name" value="Phenol_MetA_deg"/>
    <property type="match status" value="1"/>
</dbReference>
<sequence>MRTGKIGIAVAGIMAATPVSAYEFGYSGYASLPGVTVGGATAGAPPPGVYMFNQVGVTVGSIVGPGAPNINGSATPVHVSGAATGLLWVPGWTFLGATYDAVVVQPWFAVDVGNPVDAHPVGFHNTYFVPAELSWKLGDSGFFVKTGFGFYAPNGNISGANGLGGIGNPWWTFQPEFIVSYLKDGWNFTANVSREFNTKNSITDYRTGDIMHAEFTATKTIERWTVGGVAFYVGQVTNDTSSAFYKGAINSNKYDVWAVGGLVGYDFGPANFTVWALDRVSAVTSGGTAGPPGVDTAAISKGYTVYAQLSFRLWAPEESAVPTHLPLIRK</sequence>
<evidence type="ECO:0000313" key="1">
    <source>
        <dbReference type="EMBL" id="MBO1430457.1"/>
    </source>
</evidence>
<dbReference type="InterPro" id="IPR025737">
    <property type="entry name" value="FApF"/>
</dbReference>
<keyword evidence="2" id="KW-1185">Reference proteome</keyword>
<organism evidence="1 2">
    <name type="scientific">Bradyrhizobium quebecense</name>
    <dbReference type="NCBI Taxonomy" id="2748629"/>
    <lineage>
        <taxon>Bacteria</taxon>
        <taxon>Pseudomonadati</taxon>
        <taxon>Pseudomonadota</taxon>
        <taxon>Alphaproteobacteria</taxon>
        <taxon>Hyphomicrobiales</taxon>
        <taxon>Nitrobacteraceae</taxon>
        <taxon>Bradyrhizobium</taxon>
    </lineage>
</organism>
<evidence type="ECO:0000313" key="2">
    <source>
        <dbReference type="Proteomes" id="UP000692816"/>
    </source>
</evidence>
<comment type="caution">
    <text evidence="1">The sequence shown here is derived from an EMBL/GenBank/DDBJ whole genome shotgun (WGS) entry which is preliminary data.</text>
</comment>
<name>A0ABS3MGB8_9BRAD</name>
<dbReference type="Proteomes" id="UP000692816">
    <property type="component" value="Unassembled WGS sequence"/>
</dbReference>
<dbReference type="RefSeq" id="WP_173638844.1">
    <property type="nucleotide sequence ID" value="NZ_CP088282.1"/>
</dbReference>
<gene>
    <name evidence="1" type="ORF">J4P68_13525</name>
</gene>